<dbReference type="Gene3D" id="3.40.1010.10">
    <property type="entry name" value="Cobalt-precorrin-4 Transmethylase, Domain 1"/>
    <property type="match status" value="1"/>
</dbReference>
<dbReference type="NCBIfam" id="NF004790">
    <property type="entry name" value="PRK06136.1"/>
    <property type="match status" value="1"/>
</dbReference>
<comment type="similarity">
    <text evidence="1 10">Belongs to the precorrin methyltransferase family.</text>
</comment>
<evidence type="ECO:0000256" key="3">
    <source>
        <dbReference type="ARBA" id="ARBA00022573"/>
    </source>
</evidence>
<keyword evidence="13" id="KW-1185">Reference proteome</keyword>
<evidence type="ECO:0000256" key="10">
    <source>
        <dbReference type="RuleBase" id="RU003960"/>
    </source>
</evidence>
<dbReference type="GO" id="GO:0032259">
    <property type="term" value="P:methylation"/>
    <property type="evidence" value="ECO:0007669"/>
    <property type="project" value="UniProtKB-KW"/>
</dbReference>
<dbReference type="GO" id="GO:0019354">
    <property type="term" value="P:siroheme biosynthetic process"/>
    <property type="evidence" value="ECO:0007669"/>
    <property type="project" value="UniProtKB-UniPathway"/>
</dbReference>
<dbReference type="NCBIfam" id="TIGR01469">
    <property type="entry name" value="cobA_cysG_Cterm"/>
    <property type="match status" value="1"/>
</dbReference>
<dbReference type="GO" id="GO:0009236">
    <property type="term" value="P:cobalamin biosynthetic process"/>
    <property type="evidence" value="ECO:0007669"/>
    <property type="project" value="UniProtKB-KW"/>
</dbReference>
<dbReference type="OrthoDB" id="9815856at2"/>
<evidence type="ECO:0000256" key="4">
    <source>
        <dbReference type="ARBA" id="ARBA00022603"/>
    </source>
</evidence>
<dbReference type="InterPro" id="IPR035996">
    <property type="entry name" value="4pyrrol_Methylase_sf"/>
</dbReference>
<keyword evidence="7" id="KW-0627">Porphyrin biosynthesis</keyword>
<dbReference type="InterPro" id="IPR006366">
    <property type="entry name" value="CobA/CysG_C"/>
</dbReference>
<dbReference type="PROSITE" id="PS00840">
    <property type="entry name" value="SUMT_2"/>
    <property type="match status" value="1"/>
</dbReference>
<dbReference type="CDD" id="cd11642">
    <property type="entry name" value="SUMT"/>
    <property type="match status" value="1"/>
</dbReference>
<evidence type="ECO:0000256" key="7">
    <source>
        <dbReference type="ARBA" id="ARBA00023244"/>
    </source>
</evidence>
<dbReference type="FunFam" id="3.30.950.10:FF:000001">
    <property type="entry name" value="Siroheme synthase"/>
    <property type="match status" value="1"/>
</dbReference>
<keyword evidence="4 10" id="KW-0489">Methyltransferase</keyword>
<dbReference type="InterPro" id="IPR014777">
    <property type="entry name" value="4pyrrole_Mease_sub1"/>
</dbReference>
<evidence type="ECO:0000256" key="5">
    <source>
        <dbReference type="ARBA" id="ARBA00022679"/>
    </source>
</evidence>
<evidence type="ECO:0000256" key="9">
    <source>
        <dbReference type="ARBA" id="ARBA00060548"/>
    </source>
</evidence>
<comment type="pathway">
    <text evidence="9">Cofactor biosynthesis; adenosylcobalamin biosynthesis; precorrin-2 from uroporphyrinogen III: step 1/1.</text>
</comment>
<dbReference type="PANTHER" id="PTHR45790">
    <property type="entry name" value="SIROHEME SYNTHASE-RELATED"/>
    <property type="match status" value="1"/>
</dbReference>
<feature type="domain" description="Tetrapyrrole methylase" evidence="11">
    <location>
        <begin position="16"/>
        <end position="227"/>
    </location>
</feature>
<keyword evidence="5 10" id="KW-0808">Transferase</keyword>
<dbReference type="Gene3D" id="3.30.950.10">
    <property type="entry name" value="Methyltransferase, Cobalt-precorrin-4 Transmethylase, Domain 2"/>
    <property type="match status" value="1"/>
</dbReference>
<evidence type="ECO:0000313" key="13">
    <source>
        <dbReference type="Proteomes" id="UP000233293"/>
    </source>
</evidence>
<sequence length="261" mass="27630">MDRLPFSLPDFLPGHVWLVGAGPGDPGLLSLLALHALTHADVIVYDALVDPRVMALANAGAILEFAGKRGGKPSAKQPDISNRLVILAREGNRVLRLKGGDPFVFGRGAEEALTLSKAAVPFRVVPGITSGIGGLAYAGIPATSRETNSAIAFVTGHDASGDVPDSVDWEHLAKAVPVLVFYMALKHLDRIASRLVAAGRRPDEPAAVVSRASTPQQRVVVGTLNDIALLAQREGIEPPALVVVGEVVRLRQELNWQITFS</sequence>
<dbReference type="InterPro" id="IPR050161">
    <property type="entry name" value="Siro_Cobalamin_biosynth"/>
</dbReference>
<keyword evidence="6" id="KW-0949">S-adenosyl-L-methionine</keyword>
<dbReference type="EMBL" id="PIUM01000021">
    <property type="protein sequence ID" value="PKU23380.1"/>
    <property type="molecule type" value="Genomic_DNA"/>
</dbReference>
<dbReference type="InterPro" id="IPR014776">
    <property type="entry name" value="4pyrrole_Mease_sub2"/>
</dbReference>
<dbReference type="RefSeq" id="WP_101251870.1">
    <property type="nucleotide sequence ID" value="NZ_PIUM01000021.1"/>
</dbReference>
<organism evidence="12 13">
    <name type="scientific">Telmatospirillum siberiense</name>
    <dbReference type="NCBI Taxonomy" id="382514"/>
    <lineage>
        <taxon>Bacteria</taxon>
        <taxon>Pseudomonadati</taxon>
        <taxon>Pseudomonadota</taxon>
        <taxon>Alphaproteobacteria</taxon>
        <taxon>Rhodospirillales</taxon>
        <taxon>Rhodospirillaceae</taxon>
        <taxon>Telmatospirillum</taxon>
    </lineage>
</organism>
<keyword evidence="3" id="KW-0169">Cobalamin biosynthesis</keyword>
<reference evidence="13" key="1">
    <citation type="submission" date="2017-12" db="EMBL/GenBank/DDBJ databases">
        <title>Draft genome sequence of Telmatospirillum siberiense 26-4b1T, an acidotolerant peatland alphaproteobacterium potentially involved in sulfur cycling.</title>
        <authorList>
            <person name="Hausmann B."/>
            <person name="Pjevac P."/>
            <person name="Schreck K."/>
            <person name="Herbold C.W."/>
            <person name="Daims H."/>
            <person name="Wagner M."/>
            <person name="Pester M."/>
            <person name="Loy A."/>
        </authorList>
    </citation>
    <scope>NUCLEOTIDE SEQUENCE [LARGE SCALE GENOMIC DNA]</scope>
    <source>
        <strain evidence="13">26-4b1</strain>
    </source>
</reference>
<dbReference type="InterPro" id="IPR003043">
    <property type="entry name" value="Uropor_MeTrfase_CS"/>
</dbReference>
<dbReference type="GO" id="GO:0004851">
    <property type="term" value="F:uroporphyrin-III C-methyltransferase activity"/>
    <property type="evidence" value="ECO:0007669"/>
    <property type="project" value="UniProtKB-EC"/>
</dbReference>
<dbReference type="Proteomes" id="UP000233293">
    <property type="component" value="Unassembled WGS sequence"/>
</dbReference>
<dbReference type="InterPro" id="IPR000878">
    <property type="entry name" value="4pyrrol_Mease"/>
</dbReference>
<evidence type="ECO:0000256" key="6">
    <source>
        <dbReference type="ARBA" id="ARBA00022691"/>
    </source>
</evidence>
<evidence type="ECO:0000256" key="8">
    <source>
        <dbReference type="ARBA" id="ARBA00025705"/>
    </source>
</evidence>
<dbReference type="FunFam" id="3.40.1010.10:FF:000001">
    <property type="entry name" value="Siroheme synthase"/>
    <property type="match status" value="1"/>
</dbReference>
<dbReference type="SUPFAM" id="SSF53790">
    <property type="entry name" value="Tetrapyrrole methylase"/>
    <property type="match status" value="1"/>
</dbReference>
<comment type="pathway">
    <text evidence="8">Porphyrin-containing compound metabolism; siroheme biosynthesis; precorrin-2 from uroporphyrinogen III: step 1/1.</text>
</comment>
<dbReference type="AlphaFoldDB" id="A0A2N3PSJ9"/>
<evidence type="ECO:0000256" key="1">
    <source>
        <dbReference type="ARBA" id="ARBA00005879"/>
    </source>
</evidence>
<evidence type="ECO:0000259" key="11">
    <source>
        <dbReference type="Pfam" id="PF00590"/>
    </source>
</evidence>
<dbReference type="Pfam" id="PF00590">
    <property type="entry name" value="TP_methylase"/>
    <property type="match status" value="1"/>
</dbReference>
<dbReference type="PANTHER" id="PTHR45790:SF3">
    <property type="entry name" value="S-ADENOSYL-L-METHIONINE-DEPENDENT UROPORPHYRINOGEN III METHYLTRANSFERASE, CHLOROPLASTIC"/>
    <property type="match status" value="1"/>
</dbReference>
<gene>
    <name evidence="12" type="primary">cobA</name>
    <name evidence="12" type="ORF">CWS72_17295</name>
</gene>
<dbReference type="UniPathway" id="UPA00262">
    <property type="reaction ID" value="UER00211"/>
</dbReference>
<dbReference type="EC" id="2.1.1.107" evidence="2"/>
<proteinExistence type="inferred from homology"/>
<evidence type="ECO:0000313" key="12">
    <source>
        <dbReference type="EMBL" id="PKU23380.1"/>
    </source>
</evidence>
<comment type="caution">
    <text evidence="12">The sequence shown here is derived from an EMBL/GenBank/DDBJ whole genome shotgun (WGS) entry which is preliminary data.</text>
</comment>
<evidence type="ECO:0000256" key="2">
    <source>
        <dbReference type="ARBA" id="ARBA00012162"/>
    </source>
</evidence>
<accession>A0A2N3PSJ9</accession>
<name>A0A2N3PSJ9_9PROT</name>
<protein>
    <recommendedName>
        <fullName evidence="2">uroporphyrinogen-III C-methyltransferase</fullName>
        <ecNumber evidence="2">2.1.1.107</ecNumber>
    </recommendedName>
</protein>